<dbReference type="EMBL" id="KV454492">
    <property type="protein sequence ID" value="ODV58409.1"/>
    <property type="molecule type" value="Genomic_DNA"/>
</dbReference>
<comment type="similarity">
    <text evidence="2 9">Belongs to the mitochondrial carrier (TC 2.A.29) family.</text>
</comment>
<evidence type="ECO:0000256" key="6">
    <source>
        <dbReference type="ARBA" id="ARBA00022989"/>
    </source>
</evidence>
<dbReference type="GO" id="GO:0006635">
    <property type="term" value="P:fatty acid beta-oxidation"/>
    <property type="evidence" value="ECO:0007669"/>
    <property type="project" value="EnsemblFungi"/>
</dbReference>
<dbReference type="PANTHER" id="PTHR45939:SF1">
    <property type="entry name" value="MITOCHONDRIAL THIAMINE PYROPHOSPHATE CARRIER 1-RELATED"/>
    <property type="match status" value="1"/>
</dbReference>
<feature type="repeat" description="Solcar" evidence="8">
    <location>
        <begin position="250"/>
        <end position="358"/>
    </location>
</feature>
<evidence type="ECO:0000256" key="5">
    <source>
        <dbReference type="ARBA" id="ARBA00022737"/>
    </source>
</evidence>
<proteinExistence type="inferred from homology"/>
<feature type="transmembrane region" description="Helical" evidence="10">
    <location>
        <begin position="131"/>
        <end position="152"/>
    </location>
</feature>
<sequence length="380" mass="42945">MPTSSAANHKLSSFQKAAIGALASVTASTLVYPLDLSKTLIQTQPKRKYDPKDKEAKKLLDDDLNYYRDTLDCIKKIYIKNNSIWSLYYGIVPSLLSTASMNFVYFFWYSIIKKVYHQLLYNYKRSHNGKINSVSIELLLGILAAAICQLVVTPITTISTKQQTTVSDDPSTCQKQNADIDIDTNKSTPKSKETVNNSFFKIANHIVKNDGITGLWSGLKVSLVLTLNPSITYSSYKKAKTLFFPKKKNLKPLQSLFLGMLAKLIATVITQPLIVSKAMIQKKEITVLLNEQKTDSNGNTVTIPKKKKFVFKNFQQCLSFLYASEGLKGLWKGIGPQLSKAVIVQGFLFMFKDQFELLFIKLLRLILFLRNKNKHKNIKV</sequence>
<keyword evidence="5" id="KW-0677">Repeat</keyword>
<dbReference type="GO" id="GO:0015217">
    <property type="term" value="F:ADP transmembrane transporter activity"/>
    <property type="evidence" value="ECO:0007669"/>
    <property type="project" value="TreeGrafter"/>
</dbReference>
<keyword evidence="3 9" id="KW-0813">Transport</keyword>
<evidence type="ECO:0000256" key="4">
    <source>
        <dbReference type="ARBA" id="ARBA00022692"/>
    </source>
</evidence>
<organism evidence="11 12">
    <name type="scientific">Ascoidea rubescens DSM 1968</name>
    <dbReference type="NCBI Taxonomy" id="1344418"/>
    <lineage>
        <taxon>Eukaryota</taxon>
        <taxon>Fungi</taxon>
        <taxon>Dikarya</taxon>
        <taxon>Ascomycota</taxon>
        <taxon>Saccharomycotina</taxon>
        <taxon>Saccharomycetes</taxon>
        <taxon>Ascoideaceae</taxon>
        <taxon>Ascoidea</taxon>
    </lineage>
</organism>
<keyword evidence="12" id="KW-1185">Reference proteome</keyword>
<evidence type="ECO:0000256" key="10">
    <source>
        <dbReference type="SAM" id="Phobius"/>
    </source>
</evidence>
<evidence type="ECO:0000256" key="2">
    <source>
        <dbReference type="ARBA" id="ARBA00006375"/>
    </source>
</evidence>
<dbReference type="InParanoid" id="A0A1D2V9Z5"/>
<dbReference type="PANTHER" id="PTHR45939">
    <property type="entry name" value="PEROXISOMAL MEMBRANE PROTEIN PMP34-RELATED"/>
    <property type="match status" value="1"/>
</dbReference>
<dbReference type="InterPro" id="IPR052217">
    <property type="entry name" value="Mito/Peroxisomal_Carrier"/>
</dbReference>
<reference evidence="12" key="1">
    <citation type="submission" date="2016-05" db="EMBL/GenBank/DDBJ databases">
        <title>Comparative genomics of biotechnologically important yeasts.</title>
        <authorList>
            <consortium name="DOE Joint Genome Institute"/>
            <person name="Riley R."/>
            <person name="Haridas S."/>
            <person name="Wolfe K.H."/>
            <person name="Lopes M.R."/>
            <person name="Hittinger C.T."/>
            <person name="Goker M."/>
            <person name="Salamov A."/>
            <person name="Wisecaver J."/>
            <person name="Long T.M."/>
            <person name="Aerts A.L."/>
            <person name="Barry K."/>
            <person name="Choi C."/>
            <person name="Clum A."/>
            <person name="Coughlan A.Y."/>
            <person name="Deshpande S."/>
            <person name="Douglass A.P."/>
            <person name="Hanson S.J."/>
            <person name="Klenk H.-P."/>
            <person name="Labutti K."/>
            <person name="Lapidus A."/>
            <person name="Lindquist E."/>
            <person name="Lipzen A."/>
            <person name="Meier-Kolthoff J.P."/>
            <person name="Ohm R.A."/>
            <person name="Otillar R.P."/>
            <person name="Pangilinan J."/>
            <person name="Peng Y."/>
            <person name="Rokas A."/>
            <person name="Rosa C.A."/>
            <person name="Scheuner C."/>
            <person name="Sibirny A.A."/>
            <person name="Slot J.C."/>
            <person name="Stielow J.B."/>
            <person name="Sun H."/>
            <person name="Kurtzman C.P."/>
            <person name="Blackwell M."/>
            <person name="Grigoriev I.V."/>
            <person name="Jeffries T.W."/>
        </authorList>
    </citation>
    <scope>NUCLEOTIDE SEQUENCE [LARGE SCALE GENOMIC DNA]</scope>
    <source>
        <strain evidence="12">DSM 1968</strain>
    </source>
</reference>
<feature type="repeat" description="Solcar" evidence="8">
    <location>
        <begin position="132"/>
        <end position="242"/>
    </location>
</feature>
<comment type="subcellular location">
    <subcellularLocation>
        <location evidence="1">Membrane</location>
        <topology evidence="1">Multi-pass membrane protein</topology>
    </subcellularLocation>
</comment>
<dbReference type="STRING" id="1344418.A0A1D2V9Z5"/>
<gene>
    <name evidence="11" type="ORF">ASCRUDRAFT_82790</name>
</gene>
<dbReference type="GO" id="GO:0007031">
    <property type="term" value="P:peroxisome organization"/>
    <property type="evidence" value="ECO:0007669"/>
    <property type="project" value="EnsemblFungi"/>
</dbReference>
<dbReference type="GeneID" id="30968417"/>
<keyword evidence="6 10" id="KW-1133">Transmembrane helix</keyword>
<keyword evidence="7 8" id="KW-0472">Membrane</keyword>
<dbReference type="InterPro" id="IPR018108">
    <property type="entry name" value="MCP_transmembrane"/>
</dbReference>
<dbReference type="RefSeq" id="XP_020044716.1">
    <property type="nucleotide sequence ID" value="XM_020194781.1"/>
</dbReference>
<evidence type="ECO:0000256" key="3">
    <source>
        <dbReference type="ARBA" id="ARBA00022448"/>
    </source>
</evidence>
<feature type="transmembrane region" description="Helical" evidence="10">
    <location>
        <begin position="85"/>
        <end position="111"/>
    </location>
</feature>
<evidence type="ECO:0000313" key="11">
    <source>
        <dbReference type="EMBL" id="ODV58409.1"/>
    </source>
</evidence>
<feature type="transmembrane region" description="Helical" evidence="10">
    <location>
        <begin position="256"/>
        <end position="275"/>
    </location>
</feature>
<evidence type="ECO:0000256" key="7">
    <source>
        <dbReference type="ARBA" id="ARBA00023136"/>
    </source>
</evidence>
<evidence type="ECO:0000256" key="8">
    <source>
        <dbReference type="PROSITE-ProRule" id="PRU00282"/>
    </source>
</evidence>
<dbReference type="AlphaFoldDB" id="A0A1D2V9Z5"/>
<dbReference type="InterPro" id="IPR023395">
    <property type="entry name" value="MCP_dom_sf"/>
</dbReference>
<dbReference type="GO" id="GO:0015867">
    <property type="term" value="P:ATP transport"/>
    <property type="evidence" value="ECO:0007669"/>
    <property type="project" value="EnsemblFungi"/>
</dbReference>
<dbReference type="SUPFAM" id="SSF103506">
    <property type="entry name" value="Mitochondrial carrier"/>
    <property type="match status" value="1"/>
</dbReference>
<feature type="repeat" description="Solcar" evidence="8">
    <location>
        <begin position="11"/>
        <end position="115"/>
    </location>
</feature>
<dbReference type="OrthoDB" id="446044at2759"/>
<dbReference type="Pfam" id="PF00153">
    <property type="entry name" value="Mito_carr"/>
    <property type="match status" value="3"/>
</dbReference>
<evidence type="ECO:0000256" key="1">
    <source>
        <dbReference type="ARBA" id="ARBA00004141"/>
    </source>
</evidence>
<evidence type="ECO:0000256" key="9">
    <source>
        <dbReference type="RuleBase" id="RU000488"/>
    </source>
</evidence>
<dbReference type="Gene3D" id="1.50.40.10">
    <property type="entry name" value="Mitochondrial carrier domain"/>
    <property type="match status" value="1"/>
</dbReference>
<dbReference type="FunCoup" id="A0A1D2V9Z5">
    <property type="interactions" value="57"/>
</dbReference>
<protein>
    <submittedName>
        <fullName evidence="11">Mitochondrial carrier</fullName>
    </submittedName>
</protein>
<evidence type="ECO:0000313" key="12">
    <source>
        <dbReference type="Proteomes" id="UP000095038"/>
    </source>
</evidence>
<name>A0A1D2V9Z5_9ASCO</name>
<dbReference type="PROSITE" id="PS50920">
    <property type="entry name" value="SOLCAR"/>
    <property type="match status" value="3"/>
</dbReference>
<dbReference type="GO" id="GO:0005778">
    <property type="term" value="C:peroxisomal membrane"/>
    <property type="evidence" value="ECO:0007669"/>
    <property type="project" value="EnsemblFungi"/>
</dbReference>
<accession>A0A1D2V9Z5</accession>
<dbReference type="Proteomes" id="UP000095038">
    <property type="component" value="Unassembled WGS sequence"/>
</dbReference>
<keyword evidence="4 8" id="KW-0812">Transmembrane</keyword>